<dbReference type="OrthoDB" id="79562at2759"/>
<evidence type="ECO:0000256" key="10">
    <source>
        <dbReference type="PIRSR" id="PIRSR612777-2"/>
    </source>
</evidence>
<sequence length="606" mass="68155">MAQDPSSLSNLSDIKTTHLHLTWTISFEEKRIFGTVLLDLVALRDTNKVVLDTSYLDVARVSLEGSSLNFSLNDRHPTLGSALVIDLPATTIAGSHFQLEIEYTTTDRCTAIQFLTPEQTVGKQHPYLFSQCQAIHARSFVPCQDSPSIKLTYSASVTSPLPVVMSALSVSSESSGLSQTYKFRQPTTIPTYLIAIAAGNLASRDIGPRSKVWCEPEVVESAAAEFEDTEQFISIGEKLLTPYEWGRYDVLVLPPSFPYGGMENPCLTFVTPTLLAGDKSAVQVVAHEVSHSWMGNLVTTKTWEHFWLNEGWTVFTERKIAGRMHGEAHRQFSAIIGWKALKESVALFGETSPATVLKPDLSSGVDPDDYFSSVPYEKGFNLLYHIEKTVGGPAIFEPYMKAHVERFASQSITTEDWKQHLYEYFGTHHGQAMIDRLNTIDFDHWIHSPGMPPVDPQFDTSLADACYDLAHKWDAARNTDDFSAFSADDVRSFNALQKVVFLERLADTEPLPLHALAKMDELYQLTEISNADVRFRWQKLCLMASYEPIYKHVVAFITSQGRMKFVRPLYRLLYKANAALAKDTYNRHRLFYHPIAATLIEKDIDI</sequence>
<dbReference type="PANTHER" id="PTHR45726:SF3">
    <property type="entry name" value="LEUKOTRIENE A-4 HYDROLASE"/>
    <property type="match status" value="1"/>
</dbReference>
<feature type="binding site" evidence="11">
    <location>
        <position position="287"/>
    </location>
    <ligand>
        <name>Zn(2+)</name>
        <dbReference type="ChEBI" id="CHEBI:29105"/>
        <note>catalytic</note>
    </ligand>
</feature>
<feature type="binding site" evidence="10">
    <location>
        <begin position="131"/>
        <end position="133"/>
    </location>
    <ligand>
        <name>a peptide</name>
        <dbReference type="ChEBI" id="CHEBI:60466"/>
    </ligand>
</feature>
<dbReference type="SUPFAM" id="SSF63737">
    <property type="entry name" value="Leukotriene A4 hydrolase N-terminal domain"/>
    <property type="match status" value="1"/>
</dbReference>
<organism evidence="14 15">
    <name type="scientific">Apophysomyces ossiformis</name>
    <dbReference type="NCBI Taxonomy" id="679940"/>
    <lineage>
        <taxon>Eukaryota</taxon>
        <taxon>Fungi</taxon>
        <taxon>Fungi incertae sedis</taxon>
        <taxon>Mucoromycota</taxon>
        <taxon>Mucoromycotina</taxon>
        <taxon>Mucoromycetes</taxon>
        <taxon>Mucorales</taxon>
        <taxon>Mucorineae</taxon>
        <taxon>Mucoraceae</taxon>
        <taxon>Apophysomyces</taxon>
    </lineage>
</organism>
<dbReference type="Gene3D" id="3.30.2010.30">
    <property type="match status" value="1"/>
</dbReference>
<evidence type="ECO:0000256" key="8">
    <source>
        <dbReference type="ARBA" id="ARBA00023049"/>
    </source>
</evidence>
<dbReference type="NCBIfam" id="TIGR02411">
    <property type="entry name" value="leuko_A4_hydro"/>
    <property type="match status" value="1"/>
</dbReference>
<keyword evidence="8 12" id="KW-0482">Metalloprotease</keyword>
<dbReference type="GO" id="GO:0005829">
    <property type="term" value="C:cytosol"/>
    <property type="evidence" value="ECO:0007669"/>
    <property type="project" value="TreeGrafter"/>
</dbReference>
<keyword evidence="5 11" id="KW-0479">Metal-binding</keyword>
<dbReference type="InterPro" id="IPR015211">
    <property type="entry name" value="Peptidase_M1_C"/>
</dbReference>
<evidence type="ECO:0000259" key="13">
    <source>
        <dbReference type="SMART" id="SM01263"/>
    </source>
</evidence>
<dbReference type="InterPro" id="IPR038502">
    <property type="entry name" value="M1_LTA-4_hydro/amino_C_sf"/>
</dbReference>
<dbReference type="InterPro" id="IPR042097">
    <property type="entry name" value="Aminopeptidase_N-like_N_sf"/>
</dbReference>
<evidence type="ECO:0000256" key="2">
    <source>
        <dbReference type="ARBA" id="ARBA00010136"/>
    </source>
</evidence>
<dbReference type="SUPFAM" id="SSF55486">
    <property type="entry name" value="Metalloproteases ('zincins'), catalytic domain"/>
    <property type="match status" value="1"/>
</dbReference>
<dbReference type="Gene3D" id="1.10.390.10">
    <property type="entry name" value="Neutral Protease Domain 2"/>
    <property type="match status" value="1"/>
</dbReference>
<proteinExistence type="inferred from homology"/>
<keyword evidence="4 12" id="KW-0645">Protease</keyword>
<comment type="similarity">
    <text evidence="2 12">Belongs to the peptidase M1 family.</text>
</comment>
<comment type="catalytic activity">
    <reaction evidence="12">
        <text>an epoxide + H2O = an ethanediol</text>
        <dbReference type="Rhea" id="RHEA:19037"/>
        <dbReference type="ChEBI" id="CHEBI:15377"/>
        <dbReference type="ChEBI" id="CHEBI:32955"/>
        <dbReference type="ChEBI" id="CHEBI:140594"/>
        <dbReference type="EC" id="3.3.2.10"/>
    </reaction>
</comment>
<feature type="binding site" evidence="10">
    <location>
        <begin position="258"/>
        <end position="263"/>
    </location>
    <ligand>
        <name>a peptide</name>
        <dbReference type="ChEBI" id="CHEBI:60466"/>
    </ligand>
</feature>
<dbReference type="InterPro" id="IPR016024">
    <property type="entry name" value="ARM-type_fold"/>
</dbReference>
<dbReference type="CDD" id="cd09599">
    <property type="entry name" value="M1_LTA4H"/>
    <property type="match status" value="1"/>
</dbReference>
<evidence type="ECO:0000313" key="15">
    <source>
        <dbReference type="Proteomes" id="UP000605846"/>
    </source>
</evidence>
<evidence type="ECO:0000256" key="6">
    <source>
        <dbReference type="ARBA" id="ARBA00022801"/>
    </source>
</evidence>
<keyword evidence="7 11" id="KW-0862">Zinc</keyword>
<dbReference type="EMBL" id="JABAYA010000030">
    <property type="protein sequence ID" value="KAF7728912.1"/>
    <property type="molecule type" value="Genomic_DNA"/>
</dbReference>
<evidence type="ECO:0000256" key="1">
    <source>
        <dbReference type="ARBA" id="ARBA00004496"/>
    </source>
</evidence>
<evidence type="ECO:0000256" key="11">
    <source>
        <dbReference type="PIRSR" id="PIRSR612777-3"/>
    </source>
</evidence>
<dbReference type="FunFam" id="1.25.40.320:FF:000001">
    <property type="entry name" value="Leukotriene A(4) hydrolase"/>
    <property type="match status" value="1"/>
</dbReference>
<keyword evidence="6 12" id="KW-0378">Hydrolase</keyword>
<dbReference type="FunFam" id="1.10.390.10:FF:000003">
    <property type="entry name" value="Leukotriene A(4) hydrolase"/>
    <property type="match status" value="1"/>
</dbReference>
<dbReference type="PRINTS" id="PR00756">
    <property type="entry name" value="ALADIPTASE"/>
</dbReference>
<dbReference type="Proteomes" id="UP000605846">
    <property type="component" value="Unassembled WGS sequence"/>
</dbReference>
<feature type="binding site" evidence="10">
    <location>
        <begin position="562"/>
        <end position="564"/>
    </location>
    <ligand>
        <name>a peptide</name>
        <dbReference type="ChEBI" id="CHEBI:60466"/>
    </ligand>
</feature>
<dbReference type="GO" id="GO:0004301">
    <property type="term" value="F:epoxide hydrolase activity"/>
    <property type="evidence" value="ECO:0007669"/>
    <property type="project" value="UniProtKB-EC"/>
</dbReference>
<evidence type="ECO:0000256" key="7">
    <source>
        <dbReference type="ARBA" id="ARBA00022833"/>
    </source>
</evidence>
<comment type="subcellular location">
    <subcellularLocation>
        <location evidence="1 12">Cytoplasm</location>
    </subcellularLocation>
</comment>
<dbReference type="Pfam" id="PF01433">
    <property type="entry name" value="Peptidase_M1"/>
    <property type="match status" value="1"/>
</dbReference>
<feature type="binding site" evidence="11">
    <location>
        <position position="310"/>
    </location>
    <ligand>
        <name>Zn(2+)</name>
        <dbReference type="ChEBI" id="CHEBI:29105"/>
        <note>catalytic</note>
    </ligand>
</feature>
<feature type="active site" description="Proton donor" evidence="9">
    <location>
        <position position="376"/>
    </location>
</feature>
<dbReference type="SUPFAM" id="SSF48371">
    <property type="entry name" value="ARM repeat"/>
    <property type="match status" value="1"/>
</dbReference>
<evidence type="ECO:0000313" key="14">
    <source>
        <dbReference type="EMBL" id="KAF7728912.1"/>
    </source>
</evidence>
<reference evidence="14" key="1">
    <citation type="submission" date="2020-01" db="EMBL/GenBank/DDBJ databases">
        <title>Genome Sequencing of Three Apophysomyces-Like Fungal Strains Confirms a Novel Fungal Genus in the Mucoromycota with divergent Burkholderia-like Endosymbiotic Bacteria.</title>
        <authorList>
            <person name="Stajich J.E."/>
            <person name="Macias A.M."/>
            <person name="Carter-House D."/>
            <person name="Lovett B."/>
            <person name="Kasson L.R."/>
            <person name="Berry K."/>
            <person name="Grigoriev I."/>
            <person name="Chang Y."/>
            <person name="Spatafora J."/>
            <person name="Kasson M.T."/>
        </authorList>
    </citation>
    <scope>NUCLEOTIDE SEQUENCE</scope>
    <source>
        <strain evidence="14">NRRL A-21654</strain>
    </source>
</reference>
<evidence type="ECO:0000256" key="5">
    <source>
        <dbReference type="ARBA" id="ARBA00022723"/>
    </source>
</evidence>
<protein>
    <recommendedName>
        <fullName evidence="12">Leukotriene A(4) hydrolase</fullName>
        <shortName evidence="12">LTA-4 hydrolase</shortName>
        <ecNumber evidence="12">3.3.2.10</ecNumber>
        <ecNumber evidence="12">3.4.11.-</ecNumber>
    </recommendedName>
</protein>
<dbReference type="SMART" id="SM01263">
    <property type="entry name" value="Leuk-A4-hydro_C"/>
    <property type="match status" value="1"/>
</dbReference>
<feature type="domain" description="Peptidase M1 leukotriene A4 hydrolase/aminopeptidase C-terminal" evidence="13">
    <location>
        <begin position="461"/>
        <end position="604"/>
    </location>
</feature>
<dbReference type="InterPro" id="IPR001930">
    <property type="entry name" value="Peptidase_M1"/>
</dbReference>
<feature type="binding site" evidence="11">
    <location>
        <position position="291"/>
    </location>
    <ligand>
        <name>Zn(2+)</name>
        <dbReference type="ChEBI" id="CHEBI:29105"/>
        <note>catalytic</note>
    </ligand>
</feature>
<dbReference type="InterPro" id="IPR045357">
    <property type="entry name" value="Aminopeptidase_N-like_N"/>
</dbReference>
<dbReference type="Gene3D" id="1.25.40.320">
    <property type="entry name" value="Peptidase M1, leukotriene A4 hydrolase/aminopeptidase C-terminal domain"/>
    <property type="match status" value="1"/>
</dbReference>
<dbReference type="GO" id="GO:0008270">
    <property type="term" value="F:zinc ion binding"/>
    <property type="evidence" value="ECO:0007669"/>
    <property type="project" value="InterPro"/>
</dbReference>
<dbReference type="GO" id="GO:0006508">
    <property type="term" value="P:proteolysis"/>
    <property type="evidence" value="ECO:0007669"/>
    <property type="project" value="UniProtKB-KW"/>
</dbReference>
<dbReference type="FunFam" id="3.30.2010.30:FF:000001">
    <property type="entry name" value="Leukotriene A(4) hydrolase"/>
    <property type="match status" value="1"/>
</dbReference>
<feature type="active site" description="Proton acceptor" evidence="9">
    <location>
        <position position="288"/>
    </location>
</feature>
<gene>
    <name evidence="14" type="primary">LTA4H_2</name>
    <name evidence="14" type="ORF">EC973_005307</name>
</gene>
<accession>A0A8H7ERL5</accession>
<evidence type="ECO:0000256" key="12">
    <source>
        <dbReference type="RuleBase" id="RU361141"/>
    </source>
</evidence>
<dbReference type="Gene3D" id="2.60.40.1730">
    <property type="entry name" value="tricorn interacting facor f3 domain"/>
    <property type="match status" value="1"/>
</dbReference>
<keyword evidence="3 12" id="KW-0963">Cytoplasm</keyword>
<dbReference type="InterPro" id="IPR014782">
    <property type="entry name" value="Peptidase_M1_dom"/>
</dbReference>
<evidence type="ECO:0000256" key="9">
    <source>
        <dbReference type="PIRSR" id="PIRSR612777-1"/>
    </source>
</evidence>
<dbReference type="FunFam" id="2.60.40.1730:FF:000004">
    <property type="entry name" value="Leukotriene A(4) hydrolase"/>
    <property type="match status" value="1"/>
</dbReference>
<dbReference type="EC" id="3.3.2.10" evidence="12"/>
<dbReference type="InterPro" id="IPR034015">
    <property type="entry name" value="M1_LTA4H"/>
</dbReference>
<dbReference type="AlphaFoldDB" id="A0A8H7ERL5"/>
<name>A0A8H7ERL5_9FUNG</name>
<dbReference type="PANTHER" id="PTHR45726">
    <property type="entry name" value="LEUKOTRIENE A-4 HYDROLASE"/>
    <property type="match status" value="1"/>
</dbReference>
<dbReference type="EC" id="3.4.11.-" evidence="12"/>
<evidence type="ECO:0000256" key="4">
    <source>
        <dbReference type="ARBA" id="ARBA00022670"/>
    </source>
</evidence>
<dbReference type="InterPro" id="IPR012777">
    <property type="entry name" value="LTA4H"/>
</dbReference>
<dbReference type="InterPro" id="IPR049980">
    <property type="entry name" value="LTA4H_cat"/>
</dbReference>
<evidence type="ECO:0000256" key="3">
    <source>
        <dbReference type="ARBA" id="ARBA00022490"/>
    </source>
</evidence>
<comment type="caution">
    <text evidence="14">The sequence shown here is derived from an EMBL/GenBank/DDBJ whole genome shotgun (WGS) entry which is preliminary data.</text>
</comment>
<comment type="cofactor">
    <cofactor evidence="11 12">
        <name>Zn(2+)</name>
        <dbReference type="ChEBI" id="CHEBI:29105"/>
    </cofactor>
    <text evidence="11 12">Binds 1 zinc ion per subunit.</text>
</comment>
<dbReference type="Pfam" id="PF17900">
    <property type="entry name" value="Peptidase_M1_N"/>
    <property type="match status" value="1"/>
</dbReference>
<dbReference type="Pfam" id="PF09127">
    <property type="entry name" value="Leuk-A4-hydro_C"/>
    <property type="match status" value="1"/>
</dbReference>
<dbReference type="GO" id="GO:0070006">
    <property type="term" value="F:metalloaminopeptidase activity"/>
    <property type="evidence" value="ECO:0007669"/>
    <property type="project" value="UniProtKB-ARBA"/>
</dbReference>
<dbReference type="InterPro" id="IPR027268">
    <property type="entry name" value="Peptidase_M4/M1_CTD_sf"/>
</dbReference>
<keyword evidence="15" id="KW-1185">Reference proteome</keyword>